<dbReference type="RefSeq" id="WP_065254659.1">
    <property type="nucleotide sequence ID" value="NZ_MAPZ01000025.1"/>
</dbReference>
<dbReference type="EMBL" id="MAPZ01000025">
    <property type="protein sequence ID" value="OBY09978.1"/>
    <property type="molecule type" value="Genomic_DNA"/>
</dbReference>
<name>A0A1B8RMF0_9CLOT</name>
<evidence type="ECO:0000313" key="2">
    <source>
        <dbReference type="Proteomes" id="UP000092714"/>
    </source>
</evidence>
<protein>
    <submittedName>
        <fullName evidence="1">Uncharacterized protein</fullName>
    </submittedName>
</protein>
<accession>A0A1B8RMF0</accession>
<dbReference type="AlphaFoldDB" id="A0A1B8RMF0"/>
<keyword evidence="2" id="KW-1185">Reference proteome</keyword>
<dbReference type="OrthoDB" id="877111at2"/>
<sequence length="168" mass="20267">MYSLGDQFISIEDFKEPERIRELINKCNNIYLIVDYEPKYVLVPIEETKETKVRYVAEGKEEKKIGKYIKETLFDLIEKELIPFEEVERLKEEKYSKKALNSNYPVLKEISNDASEEEIDKAKRDERGYGRYYKTPIKAYGRTYLLVSQWVENQHRKYFSKWIENLKK</sequence>
<proteinExistence type="predicted"/>
<dbReference type="eggNOG" id="ENOG5033MGB">
    <property type="taxonomic scope" value="Bacteria"/>
</dbReference>
<gene>
    <name evidence="1" type="ORF">CP373A1_12820</name>
</gene>
<comment type="caution">
    <text evidence="1">The sequence shown here is derived from an EMBL/GenBank/DDBJ whole genome shotgun (WGS) entry which is preliminary data.</text>
</comment>
<reference evidence="1 2" key="1">
    <citation type="submission" date="2016-06" db="EMBL/GenBank/DDBJ databases">
        <authorList>
            <person name="Kjaerup R.B."/>
            <person name="Dalgaard T.S."/>
            <person name="Juul-Madsen H.R."/>
        </authorList>
    </citation>
    <scope>NUCLEOTIDE SEQUENCE [LARGE SCALE GENOMIC DNA]</scope>
    <source>
        <strain evidence="1 2">373-A1</strain>
    </source>
</reference>
<dbReference type="Proteomes" id="UP000092714">
    <property type="component" value="Unassembled WGS sequence"/>
</dbReference>
<organism evidence="1 2">
    <name type="scientific">Clostridium paraputrificum</name>
    <dbReference type="NCBI Taxonomy" id="29363"/>
    <lineage>
        <taxon>Bacteria</taxon>
        <taxon>Bacillati</taxon>
        <taxon>Bacillota</taxon>
        <taxon>Clostridia</taxon>
        <taxon>Eubacteriales</taxon>
        <taxon>Clostridiaceae</taxon>
        <taxon>Clostridium</taxon>
    </lineage>
</organism>
<evidence type="ECO:0000313" key="1">
    <source>
        <dbReference type="EMBL" id="OBY09978.1"/>
    </source>
</evidence>